<organism evidence="2 3">
    <name type="scientific">Bursaphelenchus okinawaensis</name>
    <dbReference type="NCBI Taxonomy" id="465554"/>
    <lineage>
        <taxon>Eukaryota</taxon>
        <taxon>Metazoa</taxon>
        <taxon>Ecdysozoa</taxon>
        <taxon>Nematoda</taxon>
        <taxon>Chromadorea</taxon>
        <taxon>Rhabditida</taxon>
        <taxon>Tylenchina</taxon>
        <taxon>Tylenchomorpha</taxon>
        <taxon>Aphelenchoidea</taxon>
        <taxon>Aphelenchoididae</taxon>
        <taxon>Bursaphelenchus</taxon>
    </lineage>
</organism>
<comment type="caution">
    <text evidence="2">The sequence shown here is derived from an EMBL/GenBank/DDBJ whole genome shotgun (WGS) entry which is preliminary data.</text>
</comment>
<dbReference type="EMBL" id="CAJFDH010000002">
    <property type="protein sequence ID" value="CAD5210315.1"/>
    <property type="molecule type" value="Genomic_DNA"/>
</dbReference>
<feature type="region of interest" description="Disordered" evidence="1">
    <location>
        <begin position="1"/>
        <end position="20"/>
    </location>
</feature>
<protein>
    <submittedName>
        <fullName evidence="2">Uncharacterized protein</fullName>
    </submittedName>
</protein>
<sequence length="167" mass="18441">MRRVPSDSEAASRCNGNSIHSILKESHRVSSISESSRNRHYSNDSCSSIKGVTFDKSLPTNAFRNEKSNDLASQSLRNRRTSLPVNTTLHPRLRDQGNVSEARGLVMDMLQNRDLQPQVISCLRAVASLLTPQMNGQNGNFMEFLPKVVENPYSGEQLTVSAVGSAH</sequence>
<dbReference type="Proteomes" id="UP000614601">
    <property type="component" value="Unassembled WGS sequence"/>
</dbReference>
<accession>A0A811K3D4</accession>
<feature type="region of interest" description="Disordered" evidence="1">
    <location>
        <begin position="26"/>
        <end position="46"/>
    </location>
</feature>
<keyword evidence="3" id="KW-1185">Reference proteome</keyword>
<evidence type="ECO:0000256" key="1">
    <source>
        <dbReference type="SAM" id="MobiDB-lite"/>
    </source>
</evidence>
<dbReference type="OrthoDB" id="5827018at2759"/>
<reference evidence="2" key="1">
    <citation type="submission" date="2020-09" db="EMBL/GenBank/DDBJ databases">
        <authorList>
            <person name="Kikuchi T."/>
        </authorList>
    </citation>
    <scope>NUCLEOTIDE SEQUENCE</scope>
    <source>
        <strain evidence="2">SH1</strain>
    </source>
</reference>
<dbReference type="EMBL" id="CAJFCW020000002">
    <property type="protein sequence ID" value="CAG9091092.1"/>
    <property type="molecule type" value="Genomic_DNA"/>
</dbReference>
<evidence type="ECO:0000313" key="3">
    <source>
        <dbReference type="Proteomes" id="UP000614601"/>
    </source>
</evidence>
<proteinExistence type="predicted"/>
<dbReference type="Proteomes" id="UP000783686">
    <property type="component" value="Unassembled WGS sequence"/>
</dbReference>
<evidence type="ECO:0000313" key="2">
    <source>
        <dbReference type="EMBL" id="CAD5210315.1"/>
    </source>
</evidence>
<gene>
    <name evidence="2" type="ORF">BOKJ2_LOCUS3126</name>
</gene>
<dbReference type="AlphaFoldDB" id="A0A811K3D4"/>
<name>A0A811K3D4_9BILA</name>